<sequence>MLFSFNFQLLEFALFLKKEIKNIILKLMVEFLLTIYTD</sequence>
<evidence type="ECO:0000313" key="2">
    <source>
        <dbReference type="Proteomes" id="UP000008942"/>
    </source>
</evidence>
<name>A0ABN0GM27_BAREL</name>
<gene>
    <name evidence="1" type="ORF">MCU_00063</name>
</gene>
<evidence type="ECO:0000313" key="1">
    <source>
        <dbReference type="EMBL" id="EJF84485.1"/>
    </source>
</evidence>
<reference evidence="1 2" key="1">
    <citation type="submission" date="2012-03" db="EMBL/GenBank/DDBJ databases">
        <title>The Genome Sequence of Bartonella elizabethae Re6043vi.</title>
        <authorList>
            <consortium name="The Broad Institute Genome Sequencing Platform"/>
            <consortium name="The Broad Institute Genome Sequencing Center for Infectious Disease"/>
            <person name="Feldgarden M."/>
            <person name="Kirby J."/>
            <person name="Kosoy M."/>
            <person name="Birtles R."/>
            <person name="Probert W.S."/>
            <person name="Chiaraviglio L."/>
            <person name="Young S.K."/>
            <person name="Zeng Q."/>
            <person name="Gargeya S."/>
            <person name="Fitzgerald M."/>
            <person name="Haas B."/>
            <person name="Abouelleil A."/>
            <person name="Alvarado L."/>
            <person name="Arachchi H.M."/>
            <person name="Berlin A."/>
            <person name="Chapman S.B."/>
            <person name="Gearin G."/>
            <person name="Goldberg J."/>
            <person name="Griggs A."/>
            <person name="Gujja S."/>
            <person name="Hansen M."/>
            <person name="Heiman D."/>
            <person name="Howarth C."/>
            <person name="Larimer J."/>
            <person name="Lui A."/>
            <person name="MacDonald P.J.P."/>
            <person name="McCowen C."/>
            <person name="Montmayeur A."/>
            <person name="Murphy C."/>
            <person name="Neiman D."/>
            <person name="Pearson M."/>
            <person name="Priest M."/>
            <person name="Roberts A."/>
            <person name="Saif S."/>
            <person name="Shea T."/>
            <person name="Sisk P."/>
            <person name="Stolte C."/>
            <person name="Sykes S."/>
            <person name="Wortman J."/>
            <person name="Nusbaum C."/>
            <person name="Birren B."/>
        </authorList>
    </citation>
    <scope>NUCLEOTIDE SEQUENCE [LARGE SCALE GENOMIC DNA]</scope>
    <source>
        <strain evidence="1 2">Re6043vi</strain>
    </source>
</reference>
<dbReference type="EMBL" id="AILW01000002">
    <property type="protein sequence ID" value="EJF84485.1"/>
    <property type="molecule type" value="Genomic_DNA"/>
</dbReference>
<keyword evidence="2" id="KW-1185">Reference proteome</keyword>
<dbReference type="Proteomes" id="UP000008942">
    <property type="component" value="Unassembled WGS sequence"/>
</dbReference>
<comment type="caution">
    <text evidence="1">The sequence shown here is derived from an EMBL/GenBank/DDBJ whole genome shotgun (WGS) entry which is preliminary data.</text>
</comment>
<accession>A0ABN0GM27</accession>
<organism evidence="1 2">
    <name type="scientific">Bartonella elizabethae Re6043vi</name>
    <dbReference type="NCBI Taxonomy" id="1094554"/>
    <lineage>
        <taxon>Bacteria</taxon>
        <taxon>Pseudomonadati</taxon>
        <taxon>Pseudomonadota</taxon>
        <taxon>Alphaproteobacteria</taxon>
        <taxon>Hyphomicrobiales</taxon>
        <taxon>Bartonellaceae</taxon>
        <taxon>Bartonella</taxon>
    </lineage>
</organism>
<proteinExistence type="predicted"/>
<protein>
    <submittedName>
        <fullName evidence="1">Uncharacterized protein</fullName>
    </submittedName>
</protein>